<evidence type="ECO:0000313" key="9">
    <source>
        <dbReference type="EMBL" id="GAA1499605.1"/>
    </source>
</evidence>
<dbReference type="PANTHER" id="PTHR30472">
    <property type="entry name" value="FERRIC ENTEROBACTIN TRANSPORT SYSTEM PERMEASE PROTEIN"/>
    <property type="match status" value="1"/>
</dbReference>
<evidence type="ECO:0000313" key="10">
    <source>
        <dbReference type="Proteomes" id="UP001501470"/>
    </source>
</evidence>
<comment type="similarity">
    <text evidence="2">Belongs to the binding-protein-dependent transport system permease family. FecCD subfamily.</text>
</comment>
<evidence type="ECO:0000256" key="3">
    <source>
        <dbReference type="ARBA" id="ARBA00022448"/>
    </source>
</evidence>
<feature type="transmembrane region" description="Helical" evidence="8">
    <location>
        <begin position="232"/>
        <end position="259"/>
    </location>
</feature>
<keyword evidence="7 8" id="KW-0472">Membrane</keyword>
<feature type="transmembrane region" description="Helical" evidence="8">
    <location>
        <begin position="144"/>
        <end position="165"/>
    </location>
</feature>
<evidence type="ECO:0000256" key="4">
    <source>
        <dbReference type="ARBA" id="ARBA00022475"/>
    </source>
</evidence>
<dbReference type="RefSeq" id="WP_425552100.1">
    <property type="nucleotide sequence ID" value="NZ_BAAAQD010000001.1"/>
</dbReference>
<feature type="transmembrane region" description="Helical" evidence="8">
    <location>
        <begin position="271"/>
        <end position="292"/>
    </location>
</feature>
<dbReference type="EMBL" id="BAAAQD010000001">
    <property type="protein sequence ID" value="GAA1499605.1"/>
    <property type="molecule type" value="Genomic_DNA"/>
</dbReference>
<dbReference type="PANTHER" id="PTHR30472:SF1">
    <property type="entry name" value="FE(3+) DICITRATE TRANSPORT SYSTEM PERMEASE PROTEIN FECC-RELATED"/>
    <property type="match status" value="1"/>
</dbReference>
<name>A0ABN1ZIU2_9ACTN</name>
<evidence type="ECO:0000256" key="6">
    <source>
        <dbReference type="ARBA" id="ARBA00022989"/>
    </source>
</evidence>
<comment type="subcellular location">
    <subcellularLocation>
        <location evidence="1">Cell membrane</location>
        <topology evidence="1">Multi-pass membrane protein</topology>
    </subcellularLocation>
</comment>
<accession>A0ABN1ZIU2</accession>
<dbReference type="Proteomes" id="UP001501470">
    <property type="component" value="Unassembled WGS sequence"/>
</dbReference>
<gene>
    <name evidence="9" type="ORF">GCM10009827_002300</name>
</gene>
<evidence type="ECO:0000256" key="2">
    <source>
        <dbReference type="ARBA" id="ARBA00007935"/>
    </source>
</evidence>
<evidence type="ECO:0000256" key="5">
    <source>
        <dbReference type="ARBA" id="ARBA00022692"/>
    </source>
</evidence>
<feature type="transmembrane region" description="Helical" evidence="8">
    <location>
        <begin position="88"/>
        <end position="109"/>
    </location>
</feature>
<protein>
    <submittedName>
        <fullName evidence="9">Iron chelate uptake ABC transporter family permease subunit</fullName>
    </submittedName>
</protein>
<feature type="transmembrane region" description="Helical" evidence="8">
    <location>
        <begin position="115"/>
        <end position="137"/>
    </location>
</feature>
<keyword evidence="5 8" id="KW-0812">Transmembrane</keyword>
<feature type="transmembrane region" description="Helical" evidence="8">
    <location>
        <begin position="191"/>
        <end position="211"/>
    </location>
</feature>
<proteinExistence type="inferred from homology"/>
<reference evidence="9 10" key="1">
    <citation type="journal article" date="2019" name="Int. J. Syst. Evol. Microbiol.">
        <title>The Global Catalogue of Microorganisms (GCM) 10K type strain sequencing project: providing services to taxonomists for standard genome sequencing and annotation.</title>
        <authorList>
            <consortium name="The Broad Institute Genomics Platform"/>
            <consortium name="The Broad Institute Genome Sequencing Center for Infectious Disease"/>
            <person name="Wu L."/>
            <person name="Ma J."/>
        </authorList>
    </citation>
    <scope>NUCLEOTIDE SEQUENCE [LARGE SCALE GENOMIC DNA]</scope>
    <source>
        <strain evidence="9 10">JCM 15933</strain>
    </source>
</reference>
<dbReference type="SUPFAM" id="SSF81345">
    <property type="entry name" value="ABC transporter involved in vitamin B12 uptake, BtuC"/>
    <property type="match status" value="1"/>
</dbReference>
<evidence type="ECO:0000256" key="8">
    <source>
        <dbReference type="SAM" id="Phobius"/>
    </source>
</evidence>
<dbReference type="CDD" id="cd06550">
    <property type="entry name" value="TM_ABC_iron-siderophores_like"/>
    <property type="match status" value="1"/>
</dbReference>
<keyword evidence="10" id="KW-1185">Reference proteome</keyword>
<sequence length="325" mass="32730">MQVHRGRWLLVFVAVLALAVVASLAVGARSLAPPDVWHGLIDPSDPAATVVRRLRLPRSGLGLLVGVALGLAGALMQALTRNPLADPGLLGVNAGASAAVVSAISFLGVTGLSGYIWFAFAGAAVVTVVVWAVAGGATATPAGLALSGTAVTAVLYAYVAAVQLLDTASLDRMRFWTAGSLAAASPGTARLILPFVAAGVLVTAALARTLNVMALGDDTARALGTDPARVRAVAAVAVVLLCGAATAACGPIVFLGLMVPHLVRPLTGPDLRWLLAFCAVLAPALLLGADVVGRIVSRPGELQVGVVTAVVGGGFFLAVVRRRRA</sequence>
<keyword evidence="6 8" id="KW-1133">Transmembrane helix</keyword>
<organism evidence="9 10">
    <name type="scientific">Dactylosporangium maewongense</name>
    <dbReference type="NCBI Taxonomy" id="634393"/>
    <lineage>
        <taxon>Bacteria</taxon>
        <taxon>Bacillati</taxon>
        <taxon>Actinomycetota</taxon>
        <taxon>Actinomycetes</taxon>
        <taxon>Micromonosporales</taxon>
        <taxon>Micromonosporaceae</taxon>
        <taxon>Dactylosporangium</taxon>
    </lineage>
</organism>
<dbReference type="Pfam" id="PF01032">
    <property type="entry name" value="FecCD"/>
    <property type="match status" value="1"/>
</dbReference>
<dbReference type="Gene3D" id="1.10.3470.10">
    <property type="entry name" value="ABC transporter involved in vitamin B12 uptake, BtuC"/>
    <property type="match status" value="1"/>
</dbReference>
<feature type="transmembrane region" description="Helical" evidence="8">
    <location>
        <begin position="304"/>
        <end position="320"/>
    </location>
</feature>
<feature type="transmembrane region" description="Helical" evidence="8">
    <location>
        <begin position="59"/>
        <end position="76"/>
    </location>
</feature>
<keyword evidence="4" id="KW-1003">Cell membrane</keyword>
<evidence type="ECO:0000256" key="7">
    <source>
        <dbReference type="ARBA" id="ARBA00023136"/>
    </source>
</evidence>
<dbReference type="InterPro" id="IPR000522">
    <property type="entry name" value="ABC_transptr_permease_BtuC"/>
</dbReference>
<comment type="caution">
    <text evidence="9">The sequence shown here is derived from an EMBL/GenBank/DDBJ whole genome shotgun (WGS) entry which is preliminary data.</text>
</comment>
<evidence type="ECO:0000256" key="1">
    <source>
        <dbReference type="ARBA" id="ARBA00004651"/>
    </source>
</evidence>
<dbReference type="InterPro" id="IPR037294">
    <property type="entry name" value="ABC_BtuC-like"/>
</dbReference>
<keyword evidence="3" id="KW-0813">Transport</keyword>